<organism evidence="3 4">
    <name type="scientific">Favolaschia claudopus</name>
    <dbReference type="NCBI Taxonomy" id="2862362"/>
    <lineage>
        <taxon>Eukaryota</taxon>
        <taxon>Fungi</taxon>
        <taxon>Dikarya</taxon>
        <taxon>Basidiomycota</taxon>
        <taxon>Agaricomycotina</taxon>
        <taxon>Agaricomycetes</taxon>
        <taxon>Agaricomycetidae</taxon>
        <taxon>Agaricales</taxon>
        <taxon>Marasmiineae</taxon>
        <taxon>Mycenaceae</taxon>
        <taxon>Favolaschia</taxon>
    </lineage>
</organism>
<gene>
    <name evidence="3" type="ORF">R3P38DRAFT_3077366</name>
</gene>
<proteinExistence type="predicted"/>
<comment type="caution">
    <text evidence="3">The sequence shown here is derived from an EMBL/GenBank/DDBJ whole genome shotgun (WGS) entry which is preliminary data.</text>
</comment>
<feature type="chain" id="PRO_5043485833" description="Secreted protein" evidence="2">
    <location>
        <begin position="21"/>
        <end position="95"/>
    </location>
</feature>
<evidence type="ECO:0000256" key="2">
    <source>
        <dbReference type="SAM" id="SignalP"/>
    </source>
</evidence>
<evidence type="ECO:0000313" key="3">
    <source>
        <dbReference type="EMBL" id="KAK6993090.1"/>
    </source>
</evidence>
<keyword evidence="2" id="KW-0732">Signal</keyword>
<feature type="region of interest" description="Disordered" evidence="1">
    <location>
        <begin position="73"/>
        <end position="95"/>
    </location>
</feature>
<dbReference type="Proteomes" id="UP001362999">
    <property type="component" value="Unassembled WGS sequence"/>
</dbReference>
<sequence length="95" mass="10366">MYSFRLISLMLLSAIALVAANPLMIRIWPLRGGSLTFNLLLLFRWLDFQFVSHSSAAKHQPLEVTATHRAVTSGAAGADEDQVGDAARDEAQIIA</sequence>
<keyword evidence="4" id="KW-1185">Reference proteome</keyword>
<reference evidence="3 4" key="1">
    <citation type="journal article" date="2024" name="J Genomics">
        <title>Draft genome sequencing and assembly of Favolaschia claudopus CIRM-BRFM 2984 isolated from oak limbs.</title>
        <authorList>
            <person name="Navarro D."/>
            <person name="Drula E."/>
            <person name="Chaduli D."/>
            <person name="Cazenave R."/>
            <person name="Ahrendt S."/>
            <person name="Wang J."/>
            <person name="Lipzen A."/>
            <person name="Daum C."/>
            <person name="Barry K."/>
            <person name="Grigoriev I.V."/>
            <person name="Favel A."/>
            <person name="Rosso M.N."/>
            <person name="Martin F."/>
        </authorList>
    </citation>
    <scope>NUCLEOTIDE SEQUENCE [LARGE SCALE GENOMIC DNA]</scope>
    <source>
        <strain evidence="3 4">CIRM-BRFM 2984</strain>
    </source>
</reference>
<feature type="compositionally biased region" description="Basic and acidic residues" evidence="1">
    <location>
        <begin position="86"/>
        <end position="95"/>
    </location>
</feature>
<feature type="signal peptide" evidence="2">
    <location>
        <begin position="1"/>
        <end position="20"/>
    </location>
</feature>
<dbReference type="EMBL" id="JAWWNJ010000104">
    <property type="protein sequence ID" value="KAK6993090.1"/>
    <property type="molecule type" value="Genomic_DNA"/>
</dbReference>
<evidence type="ECO:0008006" key="5">
    <source>
        <dbReference type="Google" id="ProtNLM"/>
    </source>
</evidence>
<name>A0AAV9ZXD4_9AGAR</name>
<accession>A0AAV9ZXD4</accession>
<protein>
    <recommendedName>
        <fullName evidence="5">Secreted protein</fullName>
    </recommendedName>
</protein>
<dbReference type="AlphaFoldDB" id="A0AAV9ZXD4"/>
<evidence type="ECO:0000256" key="1">
    <source>
        <dbReference type="SAM" id="MobiDB-lite"/>
    </source>
</evidence>
<evidence type="ECO:0000313" key="4">
    <source>
        <dbReference type="Proteomes" id="UP001362999"/>
    </source>
</evidence>